<dbReference type="EMBL" id="AATQ01000001">
    <property type="protein sequence ID" value="EAU48753.1"/>
    <property type="molecule type" value="Genomic_DNA"/>
</dbReference>
<proteinExistence type="predicted"/>
<evidence type="ECO:0000313" key="2">
    <source>
        <dbReference type="EMBL" id="EAU48753.1"/>
    </source>
</evidence>
<accession>Q0FVZ9</accession>
<evidence type="ECO:0000256" key="1">
    <source>
        <dbReference type="SAM" id="MobiDB-lite"/>
    </source>
</evidence>
<organism evidence="2 3">
    <name type="scientific">Salipiger bermudensis (strain DSM 26914 / JCM 13377 / KCTC 12554 / HTCC2601)</name>
    <name type="common">Pelagibaca bermudensis</name>
    <dbReference type="NCBI Taxonomy" id="314265"/>
    <lineage>
        <taxon>Bacteria</taxon>
        <taxon>Pseudomonadati</taxon>
        <taxon>Pseudomonadota</taxon>
        <taxon>Alphaproteobacteria</taxon>
        <taxon>Rhodobacterales</taxon>
        <taxon>Roseobacteraceae</taxon>
        <taxon>Salipiger</taxon>
    </lineage>
</organism>
<keyword evidence="3" id="KW-1185">Reference proteome</keyword>
<sequence length="27" mass="2830">MPKPPQIACGCQPSLSTAGEPHLPIRT</sequence>
<gene>
    <name evidence="2" type="ORF">R2601_04233</name>
</gene>
<protein>
    <submittedName>
        <fullName evidence="2">Uncharacterized protein</fullName>
    </submittedName>
</protein>
<dbReference type="HOGENOM" id="CLU_3414889_0_0_5"/>
<dbReference type="Proteomes" id="UP000006230">
    <property type="component" value="Unassembled WGS sequence"/>
</dbReference>
<reference evidence="2 3" key="1">
    <citation type="journal article" date="2010" name="J. Bacteriol.">
        <title>Genome sequences of Pelagibaca bermudensis HTCC2601T and Maritimibacter alkaliphilus HTCC2654T, the type strains of two marine Roseobacter genera.</title>
        <authorList>
            <person name="Thrash J.C."/>
            <person name="Cho J.C."/>
            <person name="Ferriera S."/>
            <person name="Johnson J."/>
            <person name="Vergin K.L."/>
            <person name="Giovannoni S.J."/>
        </authorList>
    </citation>
    <scope>NUCLEOTIDE SEQUENCE [LARGE SCALE GENOMIC DNA]</scope>
    <source>
        <strain evidence="3">DSM 26914 / JCM 13377 / KCTC 12554 / HTCC2601</strain>
    </source>
</reference>
<name>Q0FVZ9_SALBH</name>
<comment type="caution">
    <text evidence="2">The sequence shown here is derived from an EMBL/GenBank/DDBJ whole genome shotgun (WGS) entry which is preliminary data.</text>
</comment>
<dbReference type="AlphaFoldDB" id="Q0FVZ9"/>
<feature type="region of interest" description="Disordered" evidence="1">
    <location>
        <begin position="1"/>
        <end position="27"/>
    </location>
</feature>
<evidence type="ECO:0000313" key="3">
    <source>
        <dbReference type="Proteomes" id="UP000006230"/>
    </source>
</evidence>